<dbReference type="AlphaFoldDB" id="A0A226EDK6"/>
<dbReference type="Proteomes" id="UP000198287">
    <property type="component" value="Unassembled WGS sequence"/>
</dbReference>
<keyword evidence="2" id="KW-0946">Virion</keyword>
<accession>A0A226EDK6</accession>
<name>A0A226EDK6_FOLCA</name>
<gene>
    <name evidence="2" type="ORF">Fcan01_10119</name>
</gene>
<keyword evidence="1" id="KW-1133">Transmembrane helix</keyword>
<feature type="transmembrane region" description="Helical" evidence="1">
    <location>
        <begin position="117"/>
        <end position="139"/>
    </location>
</feature>
<reference evidence="2 3" key="1">
    <citation type="submission" date="2015-12" db="EMBL/GenBank/DDBJ databases">
        <title>The genome of Folsomia candida.</title>
        <authorList>
            <person name="Faddeeva A."/>
            <person name="Derks M.F."/>
            <person name="Anvar Y."/>
            <person name="Smit S."/>
            <person name="Van Straalen N."/>
            <person name="Roelofs D."/>
        </authorList>
    </citation>
    <scope>NUCLEOTIDE SEQUENCE [LARGE SCALE GENOMIC DNA]</scope>
    <source>
        <strain evidence="2 3">VU population</strain>
        <tissue evidence="2">Whole body</tissue>
    </source>
</reference>
<comment type="caution">
    <text evidence="2">The sequence shown here is derived from an EMBL/GenBank/DDBJ whole genome shotgun (WGS) entry which is preliminary data.</text>
</comment>
<organism evidence="2 3">
    <name type="scientific">Folsomia candida</name>
    <name type="common">Springtail</name>
    <dbReference type="NCBI Taxonomy" id="158441"/>
    <lineage>
        <taxon>Eukaryota</taxon>
        <taxon>Metazoa</taxon>
        <taxon>Ecdysozoa</taxon>
        <taxon>Arthropoda</taxon>
        <taxon>Hexapoda</taxon>
        <taxon>Collembola</taxon>
        <taxon>Entomobryomorpha</taxon>
        <taxon>Isotomoidea</taxon>
        <taxon>Isotomidae</taxon>
        <taxon>Proisotominae</taxon>
        <taxon>Folsomia</taxon>
    </lineage>
</organism>
<evidence type="ECO:0000313" key="2">
    <source>
        <dbReference type="EMBL" id="OXA54881.1"/>
    </source>
</evidence>
<keyword evidence="2" id="KW-0261">Viral envelope protein</keyword>
<protein>
    <submittedName>
        <fullName evidence="2">Envelope glycoprotein gp70</fullName>
    </submittedName>
</protein>
<sequence length="207" mass="23813">MLYKFNMKKARLLRTPSFQELVKKYPSIGRITESLRTSLTPYNALKRYVTLSETLYPQYITWNRTNWTTRPTGRFIRLVPWYLMSTLLTISATSFIGIIIRQLLIYNKDPDFSAARVLLLLGYIIFQSFGVSCAVTYIFHVDELCFIMNNMQILQNSAEVNLDKSDVFGLLLNACVPAPLIGFISSLLVPLLLQDIDPTYFCLRTSI</sequence>
<feature type="transmembrane region" description="Helical" evidence="1">
    <location>
        <begin position="81"/>
        <end position="105"/>
    </location>
</feature>
<proteinExistence type="predicted"/>
<keyword evidence="1" id="KW-0812">Transmembrane</keyword>
<keyword evidence="3" id="KW-1185">Reference proteome</keyword>
<evidence type="ECO:0000256" key="1">
    <source>
        <dbReference type="SAM" id="Phobius"/>
    </source>
</evidence>
<dbReference type="EMBL" id="LNIX01000005">
    <property type="protein sequence ID" value="OXA54881.1"/>
    <property type="molecule type" value="Genomic_DNA"/>
</dbReference>
<keyword evidence="1" id="KW-0472">Membrane</keyword>
<evidence type="ECO:0000313" key="3">
    <source>
        <dbReference type="Proteomes" id="UP000198287"/>
    </source>
</evidence>
<feature type="transmembrane region" description="Helical" evidence="1">
    <location>
        <begin position="170"/>
        <end position="193"/>
    </location>
</feature>